<protein>
    <recommendedName>
        <fullName evidence="7">Prolyl 4-hydroxylase alpha subunit domain-containing protein</fullName>
    </recommendedName>
</protein>
<sequence length="348" mass="38244">MTASGVAKAAGIWAGGLLLGLGLPHLSQLSSAPLTSLLSGTPLADYPFAIPFLKPSLTKVNATTAAAAAANATAPEPFVCDTAHSYTTELVSLDPLIIYIHNLITPDEIRSLLETAEPRFAPSRVAKYGRVTSTSDRTSVSAGLPRDDPAVQCVLGRARQFLGTMLRDGWDEMGAPQLVRYETGQHFNLHHDWFDVPQWSTKDDDLRKWNRVASFFAILEDDCTAGETYFPDAKPIVRKAPWGAGVWQGKRELVEAKVEEEKEKEEEQEQQSEEGAGGEKKAMQLTPPLWREHEEGGLAFRPVAGNAIFWVNLHTNGTGDMRTVHAGLPLGSGRKTAMNIWPRQYYEY</sequence>
<evidence type="ECO:0000256" key="3">
    <source>
        <dbReference type="ARBA" id="ARBA00022964"/>
    </source>
</evidence>
<dbReference type="InterPro" id="IPR006620">
    <property type="entry name" value="Pro_4_hyd_alph"/>
</dbReference>
<feature type="region of interest" description="Disordered" evidence="6">
    <location>
        <begin position="257"/>
        <end position="282"/>
    </location>
</feature>
<feature type="compositionally biased region" description="Acidic residues" evidence="6">
    <location>
        <begin position="262"/>
        <end position="272"/>
    </location>
</feature>
<dbReference type="InterPro" id="IPR045054">
    <property type="entry name" value="P4HA-like"/>
</dbReference>
<keyword evidence="5" id="KW-0408">Iron</keyword>
<gene>
    <name evidence="8" type="ORF">VTJ83DRAFT_734</name>
</gene>
<comment type="caution">
    <text evidence="8">The sequence shown here is derived from an EMBL/GenBank/DDBJ whole genome shotgun (WGS) entry which is preliminary data.</text>
</comment>
<evidence type="ECO:0000259" key="7">
    <source>
        <dbReference type="SMART" id="SM00702"/>
    </source>
</evidence>
<keyword evidence="3" id="KW-0223">Dioxygenase</keyword>
<dbReference type="Gene3D" id="2.60.120.620">
    <property type="entry name" value="q2cbj1_9rhob like domain"/>
    <property type="match status" value="1"/>
</dbReference>
<evidence type="ECO:0000313" key="8">
    <source>
        <dbReference type="EMBL" id="KAL2271363.1"/>
    </source>
</evidence>
<organism evidence="8 9">
    <name type="scientific">Remersonia thermophila</name>
    <dbReference type="NCBI Taxonomy" id="72144"/>
    <lineage>
        <taxon>Eukaryota</taxon>
        <taxon>Fungi</taxon>
        <taxon>Dikarya</taxon>
        <taxon>Ascomycota</taxon>
        <taxon>Pezizomycotina</taxon>
        <taxon>Sordariomycetes</taxon>
        <taxon>Sordariomycetidae</taxon>
        <taxon>Sordariales</taxon>
        <taxon>Sordariales incertae sedis</taxon>
        <taxon>Remersonia</taxon>
    </lineage>
</organism>
<keyword evidence="9" id="KW-1185">Reference proteome</keyword>
<dbReference type="PANTHER" id="PTHR10869:SF242">
    <property type="entry name" value="PROLYL 4-HYDROXYLASE ALPHA SUBUNIT DOMAIN-CONTAINING PROTEIN"/>
    <property type="match status" value="1"/>
</dbReference>
<reference evidence="8 9" key="1">
    <citation type="journal article" date="2024" name="Commun. Biol.">
        <title>Comparative genomic analysis of thermophilic fungi reveals convergent evolutionary adaptations and gene losses.</title>
        <authorList>
            <person name="Steindorff A.S."/>
            <person name="Aguilar-Pontes M.V."/>
            <person name="Robinson A.J."/>
            <person name="Andreopoulos B."/>
            <person name="LaButti K."/>
            <person name="Kuo A."/>
            <person name="Mondo S."/>
            <person name="Riley R."/>
            <person name="Otillar R."/>
            <person name="Haridas S."/>
            <person name="Lipzen A."/>
            <person name="Grimwood J."/>
            <person name="Schmutz J."/>
            <person name="Clum A."/>
            <person name="Reid I.D."/>
            <person name="Moisan M.C."/>
            <person name="Butler G."/>
            <person name="Nguyen T.T.M."/>
            <person name="Dewar K."/>
            <person name="Conant G."/>
            <person name="Drula E."/>
            <person name="Henrissat B."/>
            <person name="Hansel C."/>
            <person name="Singer S."/>
            <person name="Hutchinson M.I."/>
            <person name="de Vries R.P."/>
            <person name="Natvig D.O."/>
            <person name="Powell A.J."/>
            <person name="Tsang A."/>
            <person name="Grigoriev I.V."/>
        </authorList>
    </citation>
    <scope>NUCLEOTIDE SEQUENCE [LARGE SCALE GENOMIC DNA]</scope>
    <source>
        <strain evidence="8 9">ATCC 22073</strain>
    </source>
</reference>
<evidence type="ECO:0000256" key="1">
    <source>
        <dbReference type="ARBA" id="ARBA00001961"/>
    </source>
</evidence>
<evidence type="ECO:0000313" key="9">
    <source>
        <dbReference type="Proteomes" id="UP001600064"/>
    </source>
</evidence>
<dbReference type="SMART" id="SM00702">
    <property type="entry name" value="P4Hc"/>
    <property type="match status" value="1"/>
</dbReference>
<dbReference type="GeneID" id="98128795"/>
<dbReference type="EMBL" id="JAZGUE010000001">
    <property type="protein sequence ID" value="KAL2271363.1"/>
    <property type="molecule type" value="Genomic_DNA"/>
</dbReference>
<dbReference type="PANTHER" id="PTHR10869">
    <property type="entry name" value="PROLYL 4-HYDROXYLASE ALPHA SUBUNIT"/>
    <property type="match status" value="1"/>
</dbReference>
<keyword evidence="4" id="KW-0560">Oxidoreductase</keyword>
<dbReference type="Proteomes" id="UP001600064">
    <property type="component" value="Unassembled WGS sequence"/>
</dbReference>
<comment type="cofactor">
    <cofactor evidence="1">
        <name>L-ascorbate</name>
        <dbReference type="ChEBI" id="CHEBI:38290"/>
    </cofactor>
</comment>
<name>A0ABR4DLS8_9PEZI</name>
<evidence type="ECO:0000256" key="6">
    <source>
        <dbReference type="SAM" id="MobiDB-lite"/>
    </source>
</evidence>
<evidence type="ECO:0000256" key="5">
    <source>
        <dbReference type="ARBA" id="ARBA00023004"/>
    </source>
</evidence>
<proteinExistence type="predicted"/>
<evidence type="ECO:0000256" key="2">
    <source>
        <dbReference type="ARBA" id="ARBA00022723"/>
    </source>
</evidence>
<feature type="domain" description="Prolyl 4-hydroxylase alpha subunit" evidence="7">
    <location>
        <begin position="95"/>
        <end position="343"/>
    </location>
</feature>
<dbReference type="RefSeq" id="XP_070870087.1">
    <property type="nucleotide sequence ID" value="XM_071014151.1"/>
</dbReference>
<accession>A0ABR4DLS8</accession>
<evidence type="ECO:0000256" key="4">
    <source>
        <dbReference type="ARBA" id="ARBA00023002"/>
    </source>
</evidence>
<keyword evidence="2" id="KW-0479">Metal-binding</keyword>